<evidence type="ECO:0000313" key="1">
    <source>
        <dbReference type="EMBL" id="GJT88568.1"/>
    </source>
</evidence>
<name>A0ABQ5HN42_9ASTR</name>
<dbReference type="EMBL" id="BQNB010019742">
    <property type="protein sequence ID" value="GJT88568.1"/>
    <property type="molecule type" value="Genomic_DNA"/>
</dbReference>
<proteinExistence type="predicted"/>
<comment type="caution">
    <text evidence="1">The sequence shown here is derived from an EMBL/GenBank/DDBJ whole genome shotgun (WGS) entry which is preliminary data.</text>
</comment>
<organism evidence="1 2">
    <name type="scientific">Tanacetum coccineum</name>
    <dbReference type="NCBI Taxonomy" id="301880"/>
    <lineage>
        <taxon>Eukaryota</taxon>
        <taxon>Viridiplantae</taxon>
        <taxon>Streptophyta</taxon>
        <taxon>Embryophyta</taxon>
        <taxon>Tracheophyta</taxon>
        <taxon>Spermatophyta</taxon>
        <taxon>Magnoliopsida</taxon>
        <taxon>eudicotyledons</taxon>
        <taxon>Gunneridae</taxon>
        <taxon>Pentapetalae</taxon>
        <taxon>asterids</taxon>
        <taxon>campanulids</taxon>
        <taxon>Asterales</taxon>
        <taxon>Asteraceae</taxon>
        <taxon>Asteroideae</taxon>
        <taxon>Anthemideae</taxon>
        <taxon>Anthemidinae</taxon>
        <taxon>Tanacetum</taxon>
    </lineage>
</organism>
<reference evidence="1" key="1">
    <citation type="journal article" date="2022" name="Int. J. Mol. Sci.">
        <title>Draft Genome of Tanacetum Coccineum: Genomic Comparison of Closely Related Tanacetum-Family Plants.</title>
        <authorList>
            <person name="Yamashiro T."/>
            <person name="Shiraishi A."/>
            <person name="Nakayama K."/>
            <person name="Satake H."/>
        </authorList>
    </citation>
    <scope>NUCLEOTIDE SEQUENCE</scope>
</reference>
<evidence type="ECO:0000313" key="2">
    <source>
        <dbReference type="Proteomes" id="UP001151760"/>
    </source>
</evidence>
<sequence length="259" mass="28616">ATEKDEIIHSLAWQRIAFAAIAGKHGTIATLNALNAKTGPTHVFLGRSIMSWLPINLKATEKDEIIHSLAWQRIAFAAMAGKHGTIAALNALNAKNDPTRIFALTVISHGAVGTPSDFGKKRGNKFNGFRVKRMTISGGSRFQAGVWNGLFSGLMDFLISEKLPSSCSGLAYEVIRFEILKANLKKAQVAWERVAKEQQKVVEERRVRVNVVAQGFRYLQDAAVCLKQLGYGLLKLITVFPELQEVIINIHEKKKDPKV</sequence>
<accession>A0ABQ5HN42</accession>
<gene>
    <name evidence="1" type="ORF">Tco_1070285</name>
</gene>
<protein>
    <submittedName>
        <fullName evidence="1">Uncharacterized protein</fullName>
    </submittedName>
</protein>
<dbReference type="Proteomes" id="UP001151760">
    <property type="component" value="Unassembled WGS sequence"/>
</dbReference>
<feature type="non-terminal residue" evidence="1">
    <location>
        <position position="1"/>
    </location>
</feature>
<keyword evidence="2" id="KW-1185">Reference proteome</keyword>
<reference evidence="1" key="2">
    <citation type="submission" date="2022-01" db="EMBL/GenBank/DDBJ databases">
        <authorList>
            <person name="Yamashiro T."/>
            <person name="Shiraishi A."/>
            <person name="Satake H."/>
            <person name="Nakayama K."/>
        </authorList>
    </citation>
    <scope>NUCLEOTIDE SEQUENCE</scope>
</reference>